<sequence length="26" mass="3054">MTPVRQWVSRNATFFLTNQTKTQPTT</sequence>
<dbReference type="EMBL" id="GGEC01056581">
    <property type="protein sequence ID" value="MBX37065.1"/>
    <property type="molecule type" value="Transcribed_RNA"/>
</dbReference>
<dbReference type="AlphaFoldDB" id="A0A2P2N3M6"/>
<organism evidence="1">
    <name type="scientific">Rhizophora mucronata</name>
    <name type="common">Asiatic mangrove</name>
    <dbReference type="NCBI Taxonomy" id="61149"/>
    <lineage>
        <taxon>Eukaryota</taxon>
        <taxon>Viridiplantae</taxon>
        <taxon>Streptophyta</taxon>
        <taxon>Embryophyta</taxon>
        <taxon>Tracheophyta</taxon>
        <taxon>Spermatophyta</taxon>
        <taxon>Magnoliopsida</taxon>
        <taxon>eudicotyledons</taxon>
        <taxon>Gunneridae</taxon>
        <taxon>Pentapetalae</taxon>
        <taxon>rosids</taxon>
        <taxon>fabids</taxon>
        <taxon>Malpighiales</taxon>
        <taxon>Rhizophoraceae</taxon>
        <taxon>Rhizophora</taxon>
    </lineage>
</organism>
<protein>
    <submittedName>
        <fullName evidence="1">Uncharacterized protein</fullName>
    </submittedName>
</protein>
<accession>A0A2P2N3M6</accession>
<proteinExistence type="predicted"/>
<name>A0A2P2N3M6_RHIMU</name>
<evidence type="ECO:0000313" key="1">
    <source>
        <dbReference type="EMBL" id="MBX37065.1"/>
    </source>
</evidence>
<reference evidence="1" key="1">
    <citation type="submission" date="2018-02" db="EMBL/GenBank/DDBJ databases">
        <title>Rhizophora mucronata_Transcriptome.</title>
        <authorList>
            <person name="Meera S.P."/>
            <person name="Sreeshan A."/>
            <person name="Augustine A."/>
        </authorList>
    </citation>
    <scope>NUCLEOTIDE SEQUENCE</scope>
    <source>
        <tissue evidence="1">Leaf</tissue>
    </source>
</reference>